<dbReference type="InterPro" id="IPR007714">
    <property type="entry name" value="CFA20_dom"/>
</dbReference>
<dbReference type="Pfam" id="PF05018">
    <property type="entry name" value="CFA20_dom"/>
    <property type="match status" value="1"/>
</dbReference>
<feature type="compositionally biased region" description="Low complexity" evidence="1">
    <location>
        <begin position="194"/>
        <end position="204"/>
    </location>
</feature>
<dbReference type="AlphaFoldDB" id="A0A834XX97"/>
<feature type="region of interest" description="Disordered" evidence="1">
    <location>
        <begin position="194"/>
        <end position="223"/>
    </location>
</feature>
<evidence type="ECO:0000256" key="1">
    <source>
        <dbReference type="SAM" id="MobiDB-lite"/>
    </source>
</evidence>
<feature type="compositionally biased region" description="Acidic residues" evidence="1">
    <location>
        <begin position="301"/>
        <end position="314"/>
    </location>
</feature>
<comment type="caution">
    <text evidence="3">The sequence shown here is derived from an EMBL/GenBank/DDBJ whole genome shotgun (WGS) entry which is preliminary data.</text>
</comment>
<accession>A0A834XX97</accession>
<feature type="region of interest" description="Disordered" evidence="1">
    <location>
        <begin position="289"/>
        <end position="373"/>
    </location>
</feature>
<name>A0A834XX97_APHGI</name>
<sequence length="373" mass="43672">MFRDKFQKGTLSILYSCGAAPLEYWDIHVENGCIRRVTDADVNSLALEIAGSNVSTTYIYSPKDPKAVLGITLPFLIMIIKNLKKYFTFEITILDDQRMHRRFRASNFQSVTKVKPFSTSMPIGLSGGWNQIQFNLAEFTRRAYGTNYMETTRMQINANCRIRRIYFADRLYDEKELPEDYRLFASLQKCGSKSKTSLKSSKTSVGQKSKDSKNQYRYGDEEIDDSSMIESIIDEEESRNLVTPESIKKNKLDVHIPPAYDNDEDYENYQETEREIDDENTTIKLEEYNEVNNYDNVTENNDVDDDQEEEEKEEEILSIKKEELVEVKQDEDEEHDDNDEQIKKESSFISNINHNKNDEHDENQYNDENIFEY</sequence>
<proteinExistence type="predicted"/>
<dbReference type="PANTHER" id="PTHR12458">
    <property type="entry name" value="ORF PROTEIN"/>
    <property type="match status" value="1"/>
</dbReference>
<reference evidence="3 4" key="1">
    <citation type="submission" date="2020-08" db="EMBL/GenBank/DDBJ databases">
        <title>Aphidius gifuensis genome sequencing and assembly.</title>
        <authorList>
            <person name="Du Z."/>
        </authorList>
    </citation>
    <scope>NUCLEOTIDE SEQUENCE [LARGE SCALE GENOMIC DNA]</scope>
    <source>
        <strain evidence="3">YNYX2018</strain>
        <tissue evidence="3">Adults</tissue>
    </source>
</reference>
<feature type="compositionally biased region" description="Low complexity" evidence="1">
    <location>
        <begin position="290"/>
        <end position="300"/>
    </location>
</feature>
<evidence type="ECO:0000313" key="4">
    <source>
        <dbReference type="Proteomes" id="UP000639338"/>
    </source>
</evidence>
<protein>
    <recommendedName>
        <fullName evidence="2">CFA20 domain-containing protein</fullName>
    </recommendedName>
</protein>
<gene>
    <name evidence="3" type="ORF">HCN44_011297</name>
</gene>
<keyword evidence="4" id="KW-1185">Reference proteome</keyword>
<dbReference type="EMBL" id="JACMRX010000003">
    <property type="protein sequence ID" value="KAF7994028.1"/>
    <property type="molecule type" value="Genomic_DNA"/>
</dbReference>
<evidence type="ECO:0000313" key="3">
    <source>
        <dbReference type="EMBL" id="KAF7994028.1"/>
    </source>
</evidence>
<feature type="domain" description="CFA20" evidence="2">
    <location>
        <begin position="1"/>
        <end position="184"/>
    </location>
</feature>
<organism evidence="3 4">
    <name type="scientific">Aphidius gifuensis</name>
    <name type="common">Parasitoid wasp</name>
    <dbReference type="NCBI Taxonomy" id="684658"/>
    <lineage>
        <taxon>Eukaryota</taxon>
        <taxon>Metazoa</taxon>
        <taxon>Ecdysozoa</taxon>
        <taxon>Arthropoda</taxon>
        <taxon>Hexapoda</taxon>
        <taxon>Insecta</taxon>
        <taxon>Pterygota</taxon>
        <taxon>Neoptera</taxon>
        <taxon>Endopterygota</taxon>
        <taxon>Hymenoptera</taxon>
        <taxon>Apocrita</taxon>
        <taxon>Ichneumonoidea</taxon>
        <taxon>Braconidae</taxon>
        <taxon>Aphidiinae</taxon>
        <taxon>Aphidius</taxon>
    </lineage>
</organism>
<feature type="compositionally biased region" description="Acidic residues" evidence="1">
    <location>
        <begin position="364"/>
        <end position="373"/>
    </location>
</feature>
<dbReference type="InterPro" id="IPR040441">
    <property type="entry name" value="CFA20/CFAP20DC"/>
</dbReference>
<feature type="compositionally biased region" description="Basic and acidic residues" evidence="1">
    <location>
        <begin position="208"/>
        <end position="220"/>
    </location>
</feature>
<feature type="compositionally biased region" description="Basic and acidic residues" evidence="1">
    <location>
        <begin position="315"/>
        <end position="328"/>
    </location>
</feature>
<dbReference type="Proteomes" id="UP000639338">
    <property type="component" value="Unassembled WGS sequence"/>
</dbReference>
<evidence type="ECO:0000259" key="2">
    <source>
        <dbReference type="Pfam" id="PF05018"/>
    </source>
</evidence>
<dbReference type="OrthoDB" id="7486196at2759"/>
<feature type="compositionally biased region" description="Acidic residues" evidence="1">
    <location>
        <begin position="329"/>
        <end position="339"/>
    </location>
</feature>